<evidence type="ECO:0000256" key="1">
    <source>
        <dbReference type="ARBA" id="ARBA00004651"/>
    </source>
</evidence>
<evidence type="ECO:0000256" key="9">
    <source>
        <dbReference type="ARBA" id="ARBA00023201"/>
    </source>
</evidence>
<dbReference type="Gene3D" id="6.10.140.1330">
    <property type="match status" value="1"/>
</dbReference>
<dbReference type="Pfam" id="PF00999">
    <property type="entry name" value="Na_H_Exchanger"/>
    <property type="match status" value="1"/>
</dbReference>
<feature type="domain" description="Cation/H+ exchanger transmembrane" evidence="11">
    <location>
        <begin position="11"/>
        <end position="406"/>
    </location>
</feature>
<gene>
    <name evidence="12" type="ORF">ABID28_001518</name>
</gene>
<evidence type="ECO:0000256" key="10">
    <source>
        <dbReference type="SAM" id="Phobius"/>
    </source>
</evidence>
<reference evidence="12 13" key="1">
    <citation type="submission" date="2024-06" db="EMBL/GenBank/DDBJ databases">
        <title>Genomic Encyclopedia of Type Strains, Phase IV (KMG-IV): sequencing the most valuable type-strain genomes for metagenomic binning, comparative biology and taxonomic classification.</title>
        <authorList>
            <person name="Goeker M."/>
        </authorList>
    </citation>
    <scope>NUCLEOTIDE SEQUENCE [LARGE SCALE GENOMIC DNA]</scope>
    <source>
        <strain evidence="12 13">DSM 28302</strain>
    </source>
</reference>
<evidence type="ECO:0000256" key="7">
    <source>
        <dbReference type="ARBA" id="ARBA00023065"/>
    </source>
</evidence>
<keyword evidence="6" id="KW-0915">Sodium</keyword>
<feature type="transmembrane region" description="Helical" evidence="10">
    <location>
        <begin position="385"/>
        <end position="406"/>
    </location>
</feature>
<feature type="transmembrane region" description="Helical" evidence="10">
    <location>
        <begin position="157"/>
        <end position="177"/>
    </location>
</feature>
<keyword evidence="13" id="KW-1185">Reference proteome</keyword>
<name>A0ABV2JJ11_9STRE</name>
<feature type="transmembrane region" description="Helical" evidence="10">
    <location>
        <begin position="273"/>
        <end position="292"/>
    </location>
</feature>
<keyword evidence="5 10" id="KW-1133">Transmembrane helix</keyword>
<feature type="transmembrane region" description="Helical" evidence="10">
    <location>
        <begin position="349"/>
        <end position="373"/>
    </location>
</feature>
<evidence type="ECO:0000256" key="3">
    <source>
        <dbReference type="ARBA" id="ARBA00022475"/>
    </source>
</evidence>
<feature type="transmembrane region" description="Helical" evidence="10">
    <location>
        <begin position="312"/>
        <end position="337"/>
    </location>
</feature>
<proteinExistence type="predicted"/>
<keyword evidence="8 10" id="KW-0472">Membrane</keyword>
<evidence type="ECO:0000313" key="13">
    <source>
        <dbReference type="Proteomes" id="UP001549037"/>
    </source>
</evidence>
<dbReference type="EMBL" id="JBEPLN010000028">
    <property type="protein sequence ID" value="MET3634857.1"/>
    <property type="molecule type" value="Genomic_DNA"/>
</dbReference>
<evidence type="ECO:0000256" key="5">
    <source>
        <dbReference type="ARBA" id="ARBA00022989"/>
    </source>
</evidence>
<accession>A0ABV2JJ11</accession>
<keyword evidence="2" id="KW-0813">Transport</keyword>
<evidence type="ECO:0000256" key="6">
    <source>
        <dbReference type="ARBA" id="ARBA00023053"/>
    </source>
</evidence>
<feature type="transmembrane region" description="Helical" evidence="10">
    <location>
        <begin position="83"/>
        <end position="102"/>
    </location>
</feature>
<evidence type="ECO:0000313" key="12">
    <source>
        <dbReference type="EMBL" id="MET3634857.1"/>
    </source>
</evidence>
<keyword evidence="4 10" id="KW-0812">Transmembrane</keyword>
<feature type="transmembrane region" description="Helical" evidence="10">
    <location>
        <begin position="27"/>
        <end position="44"/>
    </location>
</feature>
<feature type="transmembrane region" description="Helical" evidence="10">
    <location>
        <begin position="229"/>
        <end position="252"/>
    </location>
</feature>
<comment type="caution">
    <text evidence="12">The sequence shown here is derived from an EMBL/GenBank/DDBJ whole genome shotgun (WGS) entry which is preliminary data.</text>
</comment>
<dbReference type="InterPro" id="IPR018422">
    <property type="entry name" value="Cation/H_exchanger_CPA1"/>
</dbReference>
<organism evidence="12 13">
    <name type="scientific">Streptococcus porcorum</name>
    <dbReference type="NCBI Taxonomy" id="701526"/>
    <lineage>
        <taxon>Bacteria</taxon>
        <taxon>Bacillati</taxon>
        <taxon>Bacillota</taxon>
        <taxon>Bacilli</taxon>
        <taxon>Lactobacillales</taxon>
        <taxon>Streptococcaceae</taxon>
        <taxon>Streptococcus</taxon>
    </lineage>
</organism>
<evidence type="ECO:0000259" key="11">
    <source>
        <dbReference type="Pfam" id="PF00999"/>
    </source>
</evidence>
<keyword evidence="9" id="KW-0739">Sodium transport</keyword>
<dbReference type="RefSeq" id="WP_354369557.1">
    <property type="nucleotide sequence ID" value="NZ_JBEPLN010000028.1"/>
</dbReference>
<dbReference type="Proteomes" id="UP001549037">
    <property type="component" value="Unassembled WGS sequence"/>
</dbReference>
<dbReference type="PANTHER" id="PTHR10110:SF86">
    <property type="entry name" value="SODIUM_HYDROGEN EXCHANGER 7"/>
    <property type="match status" value="1"/>
</dbReference>
<dbReference type="PANTHER" id="PTHR10110">
    <property type="entry name" value="SODIUM/HYDROGEN EXCHANGER"/>
    <property type="match status" value="1"/>
</dbReference>
<evidence type="ECO:0000256" key="4">
    <source>
        <dbReference type="ARBA" id="ARBA00022692"/>
    </source>
</evidence>
<feature type="transmembrane region" description="Helical" evidence="10">
    <location>
        <begin position="184"/>
        <end position="202"/>
    </location>
</feature>
<keyword evidence="7" id="KW-0406">Ion transport</keyword>
<comment type="subcellular location">
    <subcellularLocation>
        <location evidence="1">Cell membrane</location>
        <topology evidence="1">Multi-pass membrane protein</topology>
    </subcellularLocation>
</comment>
<sequence>MHFAIMLITFLLALILSNVINRMLPKLPLPFIQLVFGLLLGLFYQGSEFKLDGELFLAFVIAPINFREGQESDIASFLEHRSIILYLILPTVFVTTLVLGYFSGIFLPIEMPLAACFALGAALGPTDAVAFISMANRFNFPKSVENILKSEGLLNDASGLVAFEFAVAALLTGTFSLAHASLQLLWSILGGFLIGFSLSLLSRWSLSLLEKFDAADVTGALLLELSLPLLAYFIASEVGVSGIIAVVIAGVMQARRLKKITLFDAQVDKVSHVVWDTVIFLLNGLVFMVFGFEMTHILEPALTSPLYSNWHLLGIVIAVTALLFLTRFLLLGLYYFWESRRLKNSFSSYIQDILLLTFSGVKGTVSIATILLLPETDSLQYSLTLFTVGAVTLLSFLTGLVVLPYLAGEGSEEVNHVSQISILADVVQILEEDVKNSTEKAALYAAIDNYKDRIERLILEQEPSEVKRELAIIQLLIIDIESDGLEYALSKGRINLKEYRIYQRYLKVLEGQVNRGFVSNFAYGFRIFLRVLRAVLHEVTSFGYRIRQVLKKEDRQRFQLSQDNRDHLADVYLQNTELVLDALEELEGVYSPALVNFLQMSRLQEAEVMASGAFVERVLTRARPNNMDELLRGYYLERKLISEYQDKGILTAEEAKRLRKNVNELESYSLNEVDHNFLEPASV</sequence>
<keyword evidence="3" id="KW-1003">Cell membrane</keyword>
<protein>
    <submittedName>
        <fullName evidence="12">CPA1 family monovalent cation:H+ antiporter</fullName>
    </submittedName>
</protein>
<evidence type="ECO:0000256" key="2">
    <source>
        <dbReference type="ARBA" id="ARBA00022448"/>
    </source>
</evidence>
<evidence type="ECO:0000256" key="8">
    <source>
        <dbReference type="ARBA" id="ARBA00023136"/>
    </source>
</evidence>
<dbReference type="InterPro" id="IPR006153">
    <property type="entry name" value="Cation/H_exchanger_TM"/>
</dbReference>